<evidence type="ECO:0000313" key="3">
    <source>
        <dbReference type="Proteomes" id="UP000008207"/>
    </source>
</evidence>
<gene>
    <name evidence="2" type="ordered locus">Mnod_5923</name>
</gene>
<evidence type="ECO:0000313" key="2">
    <source>
        <dbReference type="EMBL" id="ACL60751.1"/>
    </source>
</evidence>
<protein>
    <recommendedName>
        <fullName evidence="4">Lipopolysaccharide-assembly, LptC-related protein</fullName>
    </recommendedName>
</protein>
<dbReference type="HOGENOM" id="CLU_093446_0_0_5"/>
<dbReference type="EMBL" id="CP001349">
    <property type="protein sequence ID" value="ACL60751.1"/>
    <property type="molecule type" value="Genomic_DNA"/>
</dbReference>
<keyword evidence="1" id="KW-0472">Membrane</keyword>
<keyword evidence="1" id="KW-0812">Transmembrane</keyword>
<dbReference type="Proteomes" id="UP000008207">
    <property type="component" value="Chromosome"/>
</dbReference>
<dbReference type="Pfam" id="PF06835">
    <property type="entry name" value="LptC"/>
    <property type="match status" value="1"/>
</dbReference>
<dbReference type="InterPro" id="IPR010664">
    <property type="entry name" value="LipoPS_assembly_LptC-rel"/>
</dbReference>
<name>B8ISV2_METNO</name>
<accession>B8ISV2</accession>
<dbReference type="eggNOG" id="COG5375">
    <property type="taxonomic scope" value="Bacteria"/>
</dbReference>
<keyword evidence="1" id="KW-1133">Transmembrane helix</keyword>
<reference evidence="2 3" key="1">
    <citation type="submission" date="2009-01" db="EMBL/GenBank/DDBJ databases">
        <title>Complete sequence of chromosome of Methylobacterium nodulans ORS 2060.</title>
        <authorList>
            <consortium name="US DOE Joint Genome Institute"/>
            <person name="Lucas S."/>
            <person name="Copeland A."/>
            <person name="Lapidus A."/>
            <person name="Glavina del Rio T."/>
            <person name="Dalin E."/>
            <person name="Tice H."/>
            <person name="Bruce D."/>
            <person name="Goodwin L."/>
            <person name="Pitluck S."/>
            <person name="Sims D."/>
            <person name="Brettin T."/>
            <person name="Detter J.C."/>
            <person name="Han C."/>
            <person name="Larimer F."/>
            <person name="Land M."/>
            <person name="Hauser L."/>
            <person name="Kyrpides N."/>
            <person name="Ivanova N."/>
            <person name="Marx C.J."/>
            <person name="Richardson P."/>
        </authorList>
    </citation>
    <scope>NUCLEOTIDE SEQUENCE [LARGE SCALE GENOMIC DNA]</scope>
    <source>
        <strain evidence="3">LMG 21967 / CNCM I-2342 / ORS 2060</strain>
    </source>
</reference>
<dbReference type="AlphaFoldDB" id="B8ISV2"/>
<dbReference type="STRING" id="460265.Mnod_5923"/>
<evidence type="ECO:0008006" key="4">
    <source>
        <dbReference type="Google" id="ProtNLM"/>
    </source>
</evidence>
<sequence>MEAVETLGHGVTPLDARRLRAHRRAQRHSAQVRFLRLAIPLGSAAAVLAVAAVTWLDPFGALGVTVSLGEVSVSGSKVTMESPRLTGYRGKDGRPYEVTAKAALQDVRRPTVIELQNMKGHMQADETGALSHLEALSGVFDTQKESLELSRSIRLWTDKGQEARLSSAQVNFKAGTMNSREPVTVTLPNGTIRSDGLEVVDNGRTISFIGNVKTVFDGGVTGADAAPVRTSSAEVKDNQP</sequence>
<dbReference type="OrthoDB" id="7873824at2"/>
<keyword evidence="3" id="KW-1185">Reference proteome</keyword>
<dbReference type="Gene3D" id="2.60.450.10">
    <property type="entry name" value="Lipopolysaccharide (LPS) transport protein A like domain"/>
    <property type="match status" value="1"/>
</dbReference>
<feature type="transmembrane region" description="Helical" evidence="1">
    <location>
        <begin position="34"/>
        <end position="56"/>
    </location>
</feature>
<dbReference type="KEGG" id="mno:Mnod_5923"/>
<proteinExistence type="predicted"/>
<organism evidence="2 3">
    <name type="scientific">Methylobacterium nodulans (strain LMG 21967 / CNCM I-2342 / ORS 2060)</name>
    <dbReference type="NCBI Taxonomy" id="460265"/>
    <lineage>
        <taxon>Bacteria</taxon>
        <taxon>Pseudomonadati</taxon>
        <taxon>Pseudomonadota</taxon>
        <taxon>Alphaproteobacteria</taxon>
        <taxon>Hyphomicrobiales</taxon>
        <taxon>Methylobacteriaceae</taxon>
        <taxon>Methylobacterium</taxon>
    </lineage>
</organism>
<evidence type="ECO:0000256" key="1">
    <source>
        <dbReference type="SAM" id="Phobius"/>
    </source>
</evidence>